<dbReference type="Proteomes" id="UP001589810">
    <property type="component" value="Unassembled WGS sequence"/>
</dbReference>
<organism evidence="1 2">
    <name type="scientific">Kutzneria chonburiensis</name>
    <dbReference type="NCBI Taxonomy" id="1483604"/>
    <lineage>
        <taxon>Bacteria</taxon>
        <taxon>Bacillati</taxon>
        <taxon>Actinomycetota</taxon>
        <taxon>Actinomycetes</taxon>
        <taxon>Pseudonocardiales</taxon>
        <taxon>Pseudonocardiaceae</taxon>
        <taxon>Kutzneria</taxon>
    </lineage>
</organism>
<dbReference type="EMBL" id="JBHLUD010000015">
    <property type="protein sequence ID" value="MFC0547959.1"/>
    <property type="molecule type" value="Genomic_DNA"/>
</dbReference>
<reference evidence="1 2" key="1">
    <citation type="submission" date="2024-09" db="EMBL/GenBank/DDBJ databases">
        <authorList>
            <person name="Sun Q."/>
            <person name="Mori K."/>
        </authorList>
    </citation>
    <scope>NUCLEOTIDE SEQUENCE [LARGE SCALE GENOMIC DNA]</scope>
    <source>
        <strain evidence="1 2">TBRC 1432</strain>
    </source>
</reference>
<proteinExistence type="predicted"/>
<protein>
    <recommendedName>
        <fullName evidence="3">Preprotein translocase subunit SecD</fullName>
    </recommendedName>
</protein>
<dbReference type="RefSeq" id="WP_273938198.1">
    <property type="nucleotide sequence ID" value="NZ_CP097263.1"/>
</dbReference>
<name>A0ABV6N5V0_9PSEU</name>
<keyword evidence="2" id="KW-1185">Reference proteome</keyword>
<sequence length="88" mass="9360">MGNQPVKPEDVLPDGAEGTEFGGEYVRKGSVAAFIGNVRALAEVESSGAQRDAIVGQLRELKPALVRIGVLDVFEIRDPEVRALVDGL</sequence>
<evidence type="ECO:0008006" key="3">
    <source>
        <dbReference type="Google" id="ProtNLM"/>
    </source>
</evidence>
<accession>A0ABV6N5V0</accession>
<gene>
    <name evidence="1" type="ORF">ACFFH7_41085</name>
</gene>
<evidence type="ECO:0000313" key="2">
    <source>
        <dbReference type="Proteomes" id="UP001589810"/>
    </source>
</evidence>
<comment type="caution">
    <text evidence="1">The sequence shown here is derived from an EMBL/GenBank/DDBJ whole genome shotgun (WGS) entry which is preliminary data.</text>
</comment>
<evidence type="ECO:0000313" key="1">
    <source>
        <dbReference type="EMBL" id="MFC0547959.1"/>
    </source>
</evidence>